<accession>A0A1I1ZQZ3</accession>
<protein>
    <recommendedName>
        <fullName evidence="3">DUF2092 domain-containing protein</fullName>
    </recommendedName>
</protein>
<evidence type="ECO:0000313" key="2">
    <source>
        <dbReference type="Proteomes" id="UP000199645"/>
    </source>
</evidence>
<gene>
    <name evidence="1" type="ORF">SAMN05421541_101250</name>
</gene>
<dbReference type="EMBL" id="FONV01000001">
    <property type="protein sequence ID" value="SFE34117.1"/>
    <property type="molecule type" value="Genomic_DNA"/>
</dbReference>
<name>A0A1I1ZQZ3_9ACTN</name>
<keyword evidence="2" id="KW-1185">Reference proteome</keyword>
<dbReference type="RefSeq" id="WP_093609039.1">
    <property type="nucleotide sequence ID" value="NZ_BOMT01000012.1"/>
</dbReference>
<dbReference type="Proteomes" id="UP000199645">
    <property type="component" value="Unassembled WGS sequence"/>
</dbReference>
<organism evidence="1 2">
    <name type="scientific">Actinoplanes philippinensis</name>
    <dbReference type="NCBI Taxonomy" id="35752"/>
    <lineage>
        <taxon>Bacteria</taxon>
        <taxon>Bacillati</taxon>
        <taxon>Actinomycetota</taxon>
        <taxon>Actinomycetes</taxon>
        <taxon>Micromonosporales</taxon>
        <taxon>Micromonosporaceae</taxon>
        <taxon>Actinoplanes</taxon>
    </lineage>
</organism>
<proteinExistence type="predicted"/>
<reference evidence="1 2" key="1">
    <citation type="submission" date="2016-10" db="EMBL/GenBank/DDBJ databases">
        <authorList>
            <person name="de Groot N.N."/>
        </authorList>
    </citation>
    <scope>NUCLEOTIDE SEQUENCE [LARGE SCALE GENOMIC DNA]</scope>
    <source>
        <strain evidence="1 2">DSM 43019</strain>
    </source>
</reference>
<sequence length="222" mass="23686">MPSASAAPDNGVAALEPRAVLARTIAALKGERSYFYDGCHFNLDPDVCAKIDIVGKDFTGTMTMGEGRADVRYVGGRSFLRADLAFWRVLFTDDTAFDRAAATTAAALNDTGRWIEMPSAYRILGADFGGASIWTELQAAEVVHRIGPLQLEGQGPSVVIGIGSEGRVFVAMTGKPYPIRISTERTTAMLSRFGAAAAVKAPPAADVVALNDLFKKRDTIRA</sequence>
<evidence type="ECO:0000313" key="1">
    <source>
        <dbReference type="EMBL" id="SFE34117.1"/>
    </source>
</evidence>
<evidence type="ECO:0008006" key="3">
    <source>
        <dbReference type="Google" id="ProtNLM"/>
    </source>
</evidence>
<dbReference type="AlphaFoldDB" id="A0A1I1ZQZ3"/>
<dbReference type="OrthoDB" id="4350224at2"/>
<dbReference type="STRING" id="35752.SAMN05421541_101250"/>